<comment type="caution">
    <text evidence="3">The sequence shown here is derived from an EMBL/GenBank/DDBJ whole genome shotgun (WGS) entry which is preliminary data.</text>
</comment>
<evidence type="ECO:0000256" key="1">
    <source>
        <dbReference type="ARBA" id="ARBA00022801"/>
    </source>
</evidence>
<evidence type="ECO:0000259" key="2">
    <source>
        <dbReference type="Pfam" id="PF12697"/>
    </source>
</evidence>
<dbReference type="InterPro" id="IPR029058">
    <property type="entry name" value="AB_hydrolase_fold"/>
</dbReference>
<gene>
    <name evidence="3" type="ORF">DJ80_16620</name>
</gene>
<feature type="domain" description="AB hydrolase-1" evidence="2">
    <location>
        <begin position="30"/>
        <end position="257"/>
    </location>
</feature>
<evidence type="ECO:0000313" key="3">
    <source>
        <dbReference type="EMBL" id="OYR59951.1"/>
    </source>
</evidence>
<dbReference type="PANTHER" id="PTHR43798:SF31">
    <property type="entry name" value="AB HYDROLASE SUPERFAMILY PROTEIN YCLE"/>
    <property type="match status" value="1"/>
</dbReference>
<dbReference type="EMBL" id="NHOZ01000152">
    <property type="protein sequence ID" value="OYR59951.1"/>
    <property type="molecule type" value="Genomic_DNA"/>
</dbReference>
<accession>A0A256ITT0</accession>
<keyword evidence="1 3" id="KW-0378">Hydrolase</keyword>
<dbReference type="Proteomes" id="UP000215731">
    <property type="component" value="Unassembled WGS sequence"/>
</dbReference>
<dbReference type="InterPro" id="IPR050266">
    <property type="entry name" value="AB_hydrolase_sf"/>
</dbReference>
<dbReference type="RefSeq" id="WP_094553700.1">
    <property type="nucleotide sequence ID" value="NZ_NHOZ01000152.1"/>
</dbReference>
<proteinExistence type="predicted"/>
<dbReference type="Gene3D" id="3.40.50.1820">
    <property type="entry name" value="alpha/beta hydrolase"/>
    <property type="match status" value="1"/>
</dbReference>
<name>A0A256ITT0_HALEZ</name>
<organism evidence="3 4">
    <name type="scientific">Halorubrum ezzemoulense</name>
    <name type="common">Halorubrum chaoviator</name>
    <dbReference type="NCBI Taxonomy" id="337243"/>
    <lineage>
        <taxon>Archaea</taxon>
        <taxon>Methanobacteriati</taxon>
        <taxon>Methanobacteriota</taxon>
        <taxon>Stenosarchaea group</taxon>
        <taxon>Halobacteria</taxon>
        <taxon>Halobacteriales</taxon>
        <taxon>Haloferacaceae</taxon>
        <taxon>Halorubrum</taxon>
    </lineage>
</organism>
<reference evidence="3 4" key="1">
    <citation type="journal article" date="2014" name="Front. Microbiol.">
        <title>Population and genomic analysis of the genus Halorubrum.</title>
        <authorList>
            <person name="Fullmer M.S."/>
            <person name="Soucy S.M."/>
            <person name="Swithers K.S."/>
            <person name="Makkay A.M."/>
            <person name="Wheeler R."/>
            <person name="Ventosa A."/>
            <person name="Gogarten J.P."/>
            <person name="Papke R.T."/>
        </authorList>
    </citation>
    <scope>NUCLEOTIDE SEQUENCE [LARGE SCALE GENOMIC DNA]</scope>
    <source>
        <strain evidence="3 4">Ga36</strain>
    </source>
</reference>
<dbReference type="PANTHER" id="PTHR43798">
    <property type="entry name" value="MONOACYLGLYCEROL LIPASE"/>
    <property type="match status" value="1"/>
</dbReference>
<dbReference type="SUPFAM" id="SSF53474">
    <property type="entry name" value="alpha/beta-Hydrolases"/>
    <property type="match status" value="1"/>
</dbReference>
<dbReference type="InterPro" id="IPR000073">
    <property type="entry name" value="AB_hydrolase_1"/>
</dbReference>
<sequence>MDLPDSWETKTVHADGADLQCYRTGTGPPIVLAHGFYDSGLRWVPLANDLADEYEVVTYDARGHGRSDAPPTGYELKDRITDLRAVVRKFDLDDPVLLGHSMGAVTVARTAATYPDLSRGVVLEDPVGIHDVPDAGPDERVALAREKIEDITNQSVEDIITEHYQDIDLVHAKRLATASLDVRPEAAEIARNGYPSPLGDVFPDITSRTLILRRDTDVETRVRDLDAADSFPSGRLVHVPDAGHYVFQDKYDAAYAELQTFLRRI</sequence>
<protein>
    <submittedName>
        <fullName evidence="3">Alpha/beta hydrolase</fullName>
    </submittedName>
</protein>
<dbReference type="GO" id="GO:0016787">
    <property type="term" value="F:hydrolase activity"/>
    <property type="evidence" value="ECO:0007669"/>
    <property type="project" value="UniProtKB-KW"/>
</dbReference>
<dbReference type="GO" id="GO:0016020">
    <property type="term" value="C:membrane"/>
    <property type="evidence" value="ECO:0007669"/>
    <property type="project" value="TreeGrafter"/>
</dbReference>
<dbReference type="AlphaFoldDB" id="A0A256ITT0"/>
<dbReference type="Pfam" id="PF12697">
    <property type="entry name" value="Abhydrolase_6"/>
    <property type="match status" value="1"/>
</dbReference>
<evidence type="ECO:0000313" key="4">
    <source>
        <dbReference type="Proteomes" id="UP000215731"/>
    </source>
</evidence>